<organism evidence="1 2">
    <name type="scientific">Penicillium antarcticum</name>
    <dbReference type="NCBI Taxonomy" id="416450"/>
    <lineage>
        <taxon>Eukaryota</taxon>
        <taxon>Fungi</taxon>
        <taxon>Dikarya</taxon>
        <taxon>Ascomycota</taxon>
        <taxon>Pezizomycotina</taxon>
        <taxon>Eurotiomycetes</taxon>
        <taxon>Eurotiomycetidae</taxon>
        <taxon>Eurotiales</taxon>
        <taxon>Aspergillaceae</taxon>
        <taxon>Penicillium</taxon>
    </lineage>
</organism>
<comment type="caution">
    <text evidence="1">The sequence shown here is derived from an EMBL/GenBank/DDBJ whole genome shotgun (WGS) entry which is preliminary data.</text>
</comment>
<proteinExistence type="predicted"/>
<sequence>MSRRTQKAPAAPMTPRLSSRRALVTKFEEECSRFKVGLNIQVARLEKFDGVAVVTGDHLTQLSEQARLINGLSLQIADAFQSTSTIRGKPHVHYRDLVTSQCRALLGILPELGAILREYSLRDARRVSDRLKTYLQNLCF</sequence>
<protein>
    <submittedName>
        <fullName evidence="1">Uncharacterized protein</fullName>
    </submittedName>
</protein>
<evidence type="ECO:0000313" key="2">
    <source>
        <dbReference type="Proteomes" id="UP000191672"/>
    </source>
</evidence>
<name>A0A1V6Q6G3_9EURO</name>
<dbReference type="Proteomes" id="UP000191672">
    <property type="component" value="Unassembled WGS sequence"/>
</dbReference>
<gene>
    <name evidence="1" type="ORF">PENANT_c012G10050</name>
</gene>
<dbReference type="EMBL" id="MDYN01000012">
    <property type="protein sequence ID" value="OQD84512.1"/>
    <property type="molecule type" value="Genomic_DNA"/>
</dbReference>
<dbReference type="AlphaFoldDB" id="A0A1V6Q6G3"/>
<evidence type="ECO:0000313" key="1">
    <source>
        <dbReference type="EMBL" id="OQD84512.1"/>
    </source>
</evidence>
<reference evidence="2" key="1">
    <citation type="journal article" date="2017" name="Nat. Microbiol.">
        <title>Global analysis of biosynthetic gene clusters reveals vast potential of secondary metabolite production in Penicillium species.</title>
        <authorList>
            <person name="Nielsen J.C."/>
            <person name="Grijseels S."/>
            <person name="Prigent S."/>
            <person name="Ji B."/>
            <person name="Dainat J."/>
            <person name="Nielsen K.F."/>
            <person name="Frisvad J.C."/>
            <person name="Workman M."/>
            <person name="Nielsen J."/>
        </authorList>
    </citation>
    <scope>NUCLEOTIDE SEQUENCE [LARGE SCALE GENOMIC DNA]</scope>
    <source>
        <strain evidence="2">IBT 31811</strain>
    </source>
</reference>
<accession>A0A1V6Q6G3</accession>
<keyword evidence="2" id="KW-1185">Reference proteome</keyword>
<dbReference type="OrthoDB" id="4298515at2759"/>